<feature type="transmembrane region" description="Helical" evidence="1">
    <location>
        <begin position="22"/>
        <end position="43"/>
    </location>
</feature>
<keyword evidence="1" id="KW-0472">Membrane</keyword>
<feature type="transmembrane region" description="Helical" evidence="1">
    <location>
        <begin position="329"/>
        <end position="351"/>
    </location>
</feature>
<dbReference type="Proteomes" id="UP001501725">
    <property type="component" value="Unassembled WGS sequence"/>
</dbReference>
<dbReference type="RefSeq" id="WP_345256746.1">
    <property type="nucleotide sequence ID" value="NZ_BAABGY010000009.1"/>
</dbReference>
<keyword evidence="1" id="KW-0812">Transmembrane</keyword>
<proteinExistence type="predicted"/>
<evidence type="ECO:0000313" key="3">
    <source>
        <dbReference type="Proteomes" id="UP001501725"/>
    </source>
</evidence>
<comment type="caution">
    <text evidence="2">The sequence shown here is derived from an EMBL/GenBank/DDBJ whole genome shotgun (WGS) entry which is preliminary data.</text>
</comment>
<name>A0ABP8HAL3_9BACT</name>
<reference evidence="3" key="1">
    <citation type="journal article" date="2019" name="Int. J. Syst. Evol. Microbiol.">
        <title>The Global Catalogue of Microorganisms (GCM) 10K type strain sequencing project: providing services to taxonomists for standard genome sequencing and annotation.</title>
        <authorList>
            <consortium name="The Broad Institute Genomics Platform"/>
            <consortium name="The Broad Institute Genome Sequencing Center for Infectious Disease"/>
            <person name="Wu L."/>
            <person name="Ma J."/>
        </authorList>
    </citation>
    <scope>NUCLEOTIDE SEQUENCE [LARGE SCALE GENOMIC DNA]</scope>
    <source>
        <strain evidence="3">JCM 17919</strain>
    </source>
</reference>
<feature type="transmembrane region" description="Helical" evidence="1">
    <location>
        <begin position="366"/>
        <end position="386"/>
    </location>
</feature>
<evidence type="ECO:0000313" key="2">
    <source>
        <dbReference type="EMBL" id="GAA4336471.1"/>
    </source>
</evidence>
<protein>
    <recommendedName>
        <fullName evidence="4">FtsX-like permease family protein</fullName>
    </recommendedName>
</protein>
<evidence type="ECO:0000256" key="1">
    <source>
        <dbReference type="SAM" id="Phobius"/>
    </source>
</evidence>
<dbReference type="EMBL" id="BAABGY010000009">
    <property type="protein sequence ID" value="GAA4336471.1"/>
    <property type="molecule type" value="Genomic_DNA"/>
</dbReference>
<gene>
    <name evidence="2" type="ORF">GCM10023184_31800</name>
</gene>
<keyword evidence="1" id="KW-1133">Transmembrane helix</keyword>
<sequence>MALSFQTIRPLFQTGSSASSRWLSYVGLGIGVLLLLCSAQMFVNIQLLLQRNNVQKSGYDFISVTRTVTNATMGQPDKNLFHEGEIAEVRKQPFVEGVAPLLANRYRVQMGAGAMIPMRIDLFLETLENEFIDTLPPTFTWAPGQEQVPLIVSSDFLEAYNVFAPGQGLPQLSSETVTTIPLLLTCSGRGRQLQFYARIVAFSDRINSVLVPKTFLDWTNNEIGEGPDQGSARLFVKTKDANDPKLLAFLDERGYKVNSDKTKFGRTKGVLQGIFTGLGIFGLLVVVLALMLFSFYLQLVIARSRESLQLLLTLGYSPKWLSRKVSNRFVPVYIGIVLSTVAATQAIQWAFHHLAMYDRPELQTLVHWSVPALAVLLIGVSVLTNYRLVRKLVAQLGEGA</sequence>
<accession>A0ABP8HAL3</accession>
<feature type="transmembrane region" description="Helical" evidence="1">
    <location>
        <begin position="274"/>
        <end position="297"/>
    </location>
</feature>
<keyword evidence="3" id="KW-1185">Reference proteome</keyword>
<evidence type="ECO:0008006" key="4">
    <source>
        <dbReference type="Google" id="ProtNLM"/>
    </source>
</evidence>
<organism evidence="2 3">
    <name type="scientific">Flaviaesturariibacter amylovorans</name>
    <dbReference type="NCBI Taxonomy" id="1084520"/>
    <lineage>
        <taxon>Bacteria</taxon>
        <taxon>Pseudomonadati</taxon>
        <taxon>Bacteroidota</taxon>
        <taxon>Chitinophagia</taxon>
        <taxon>Chitinophagales</taxon>
        <taxon>Chitinophagaceae</taxon>
        <taxon>Flaviaestuariibacter</taxon>
    </lineage>
</organism>